<evidence type="ECO:0000313" key="2">
    <source>
        <dbReference type="EMBL" id="RCW85391.1"/>
    </source>
</evidence>
<comment type="caution">
    <text evidence="2">The sequence shown here is derived from an EMBL/GenBank/DDBJ whole genome shotgun (WGS) entry which is preliminary data.</text>
</comment>
<dbReference type="EMBL" id="QPJM01000003">
    <property type="protein sequence ID" value="RCW85391.1"/>
    <property type="molecule type" value="Genomic_DNA"/>
</dbReference>
<evidence type="ECO:0008006" key="4">
    <source>
        <dbReference type="Google" id="ProtNLM"/>
    </source>
</evidence>
<name>A0A368YYY5_9HYPH</name>
<sequence length="40" mass="4500">MSTRDAGTGKYVKKEEAKKRPKEVVVEKDKKAKPAPKKSK</sequence>
<dbReference type="AlphaFoldDB" id="A0A368YYY5"/>
<proteinExistence type="predicted"/>
<organism evidence="2 3">
    <name type="scientific">Phyllobacterium bourgognense</name>
    <dbReference type="NCBI Taxonomy" id="314236"/>
    <lineage>
        <taxon>Bacteria</taxon>
        <taxon>Pseudomonadati</taxon>
        <taxon>Pseudomonadota</taxon>
        <taxon>Alphaproteobacteria</taxon>
        <taxon>Hyphomicrobiales</taxon>
        <taxon>Phyllobacteriaceae</taxon>
        <taxon>Phyllobacterium</taxon>
    </lineage>
</organism>
<accession>A0A368YYY5</accession>
<evidence type="ECO:0000313" key="3">
    <source>
        <dbReference type="Proteomes" id="UP000253324"/>
    </source>
</evidence>
<keyword evidence="3" id="KW-1185">Reference proteome</keyword>
<dbReference type="Proteomes" id="UP000253324">
    <property type="component" value="Unassembled WGS sequence"/>
</dbReference>
<feature type="compositionally biased region" description="Basic and acidic residues" evidence="1">
    <location>
        <begin position="12"/>
        <end position="32"/>
    </location>
</feature>
<feature type="region of interest" description="Disordered" evidence="1">
    <location>
        <begin position="1"/>
        <end position="40"/>
    </location>
</feature>
<gene>
    <name evidence="2" type="ORF">C7476_103233</name>
</gene>
<protein>
    <recommendedName>
        <fullName evidence="4">Multidrug transporter</fullName>
    </recommendedName>
</protein>
<reference evidence="2 3" key="1">
    <citation type="submission" date="2018-07" db="EMBL/GenBank/DDBJ databases">
        <title>Genomic Encyclopedia of Type Strains, Phase III (KMG-III): the genomes of soil and plant-associated and newly described type strains.</title>
        <authorList>
            <person name="Whitman W."/>
        </authorList>
    </citation>
    <scope>NUCLEOTIDE SEQUENCE [LARGE SCALE GENOMIC DNA]</scope>
    <source>
        <strain evidence="2 3">31-25a</strain>
    </source>
</reference>
<dbReference type="RefSeq" id="WP_114429240.1">
    <property type="nucleotide sequence ID" value="NZ_QPJM01000003.1"/>
</dbReference>
<evidence type="ECO:0000256" key="1">
    <source>
        <dbReference type="SAM" id="MobiDB-lite"/>
    </source>
</evidence>